<evidence type="ECO:0000313" key="11">
    <source>
        <dbReference type="Proteomes" id="UP001491310"/>
    </source>
</evidence>
<evidence type="ECO:0000256" key="4">
    <source>
        <dbReference type="ARBA" id="ARBA00022840"/>
    </source>
</evidence>
<dbReference type="Pfam" id="PF00005">
    <property type="entry name" value="ABC_tran"/>
    <property type="match status" value="1"/>
</dbReference>
<evidence type="ECO:0000256" key="2">
    <source>
        <dbReference type="ARBA" id="ARBA00022692"/>
    </source>
</evidence>
<feature type="transmembrane region" description="Helical" evidence="7">
    <location>
        <begin position="189"/>
        <end position="205"/>
    </location>
</feature>
<proteinExistence type="predicted"/>
<feature type="domain" description="ABC transmembrane type-1" evidence="9">
    <location>
        <begin position="46"/>
        <end position="330"/>
    </location>
</feature>
<comment type="caution">
    <text evidence="10">The sequence shown here is derived from an EMBL/GenBank/DDBJ whole genome shotgun (WGS) entry which is preliminary data.</text>
</comment>
<evidence type="ECO:0000256" key="5">
    <source>
        <dbReference type="ARBA" id="ARBA00022989"/>
    </source>
</evidence>
<dbReference type="Gene3D" id="3.40.50.300">
    <property type="entry name" value="P-loop containing nucleotide triphosphate hydrolases"/>
    <property type="match status" value="1"/>
</dbReference>
<dbReference type="Proteomes" id="UP001491310">
    <property type="component" value="Unassembled WGS sequence"/>
</dbReference>
<keyword evidence="4" id="KW-0067">ATP-binding</keyword>
<dbReference type="InterPro" id="IPR039421">
    <property type="entry name" value="Type_1_exporter"/>
</dbReference>
<dbReference type="Gene3D" id="1.20.1560.10">
    <property type="entry name" value="ABC transporter type 1, transmembrane domain"/>
    <property type="match status" value="1"/>
</dbReference>
<keyword evidence="11" id="KW-1185">Reference proteome</keyword>
<dbReference type="PROSITE" id="PS50929">
    <property type="entry name" value="ABC_TM1F"/>
    <property type="match status" value="1"/>
</dbReference>
<evidence type="ECO:0000313" key="10">
    <source>
        <dbReference type="EMBL" id="KAK9916270.1"/>
    </source>
</evidence>
<dbReference type="SUPFAM" id="SSF90123">
    <property type="entry name" value="ABC transporter transmembrane region"/>
    <property type="match status" value="1"/>
</dbReference>
<keyword evidence="5 7" id="KW-1133">Transmembrane helix</keyword>
<dbReference type="PROSITE" id="PS50893">
    <property type="entry name" value="ABC_TRANSPORTER_2"/>
    <property type="match status" value="1"/>
</dbReference>
<organism evidence="10 11">
    <name type="scientific">Coccomyxa subellipsoidea</name>
    <dbReference type="NCBI Taxonomy" id="248742"/>
    <lineage>
        <taxon>Eukaryota</taxon>
        <taxon>Viridiplantae</taxon>
        <taxon>Chlorophyta</taxon>
        <taxon>core chlorophytes</taxon>
        <taxon>Trebouxiophyceae</taxon>
        <taxon>Trebouxiophyceae incertae sedis</taxon>
        <taxon>Coccomyxaceae</taxon>
        <taxon>Coccomyxa</taxon>
    </lineage>
</organism>
<dbReference type="InterPro" id="IPR027417">
    <property type="entry name" value="P-loop_NTPase"/>
</dbReference>
<reference evidence="10 11" key="1">
    <citation type="journal article" date="2024" name="Nat. Commun.">
        <title>Phylogenomics reveals the evolutionary origins of lichenization in chlorophyte algae.</title>
        <authorList>
            <person name="Puginier C."/>
            <person name="Libourel C."/>
            <person name="Otte J."/>
            <person name="Skaloud P."/>
            <person name="Haon M."/>
            <person name="Grisel S."/>
            <person name="Petersen M."/>
            <person name="Berrin J.G."/>
            <person name="Delaux P.M."/>
            <person name="Dal Grande F."/>
            <person name="Keller J."/>
        </authorList>
    </citation>
    <scope>NUCLEOTIDE SEQUENCE [LARGE SCALE GENOMIC DNA]</scope>
    <source>
        <strain evidence="10 11">SAG 216-7</strain>
    </source>
</reference>
<dbReference type="InterPro" id="IPR011527">
    <property type="entry name" value="ABC1_TM_dom"/>
</dbReference>
<evidence type="ECO:0000259" key="9">
    <source>
        <dbReference type="PROSITE" id="PS50929"/>
    </source>
</evidence>
<feature type="transmembrane region" description="Helical" evidence="7">
    <location>
        <begin position="277"/>
        <end position="295"/>
    </location>
</feature>
<protein>
    <recommendedName>
        <fullName evidence="12">P-loop containing nucleoside triphosphate hydrolase protein</fullName>
    </recommendedName>
</protein>
<dbReference type="InterPro" id="IPR036640">
    <property type="entry name" value="ABC1_TM_sf"/>
</dbReference>
<evidence type="ECO:0008006" key="12">
    <source>
        <dbReference type="Google" id="ProtNLM"/>
    </source>
</evidence>
<evidence type="ECO:0000259" key="8">
    <source>
        <dbReference type="PROSITE" id="PS50893"/>
    </source>
</evidence>
<dbReference type="Pfam" id="PF00664">
    <property type="entry name" value="ABC_membrane"/>
    <property type="match status" value="1"/>
</dbReference>
<keyword evidence="6 7" id="KW-0472">Membrane</keyword>
<keyword evidence="2 7" id="KW-0812">Transmembrane</keyword>
<accession>A0ABR2YY29</accession>
<sequence>MPIPCRNGADHKGESTAHHEYVPIVRGPLDNKYILGLILKQRKHLFLAGLALIICSACNLASPVISGILFEILTGRQPISRYPYFLAAMATIYTVEPLLTRVYITNVCTAGEKVLRQLRMELFRTLLMQRIEFFDRHATPELTALLSSDLDSLRSFVFSNVSRDRGLRAILEAVGSVMVLFVLSWRLGPVLALVIVATAGAVAGYRKQTKAVEIAAGNALSRMVAVADQAFRGITTVRSFAGEGLERERFGEHAMESYHAGVGFAHAKANLESLNRAAIHASLVALYGLGGFLVSRGLMPLRVLLSAIGFTFSLVFATQGCVQTFSDAQRALVSLARIRGKLAEEEPDPSMAAALPPGAWWAAHNAPGQTEPYGPHAGDAAIDAARRGDLQLVNVDFSYPLRPEAPVLRDVSLKLPRGKVTAVVGHSGAGKSTVAALISRFYTPTSGEVLLGSRAAESFSRGEWARAVALVSQEPILFAGSIADNIAYASYGNCSRGDVIAAAEAANAAEFISQLPQGYDTLVGDRGALLSGGQRQRIAIARALLKDSPILILDEATSALDTVSERLVQAAIDRLMAGRTVLVIAHRLSTIQAAEQIVVLNGGRVAETGTHTELTQRGGQYAKLVSTQSLSLSNV</sequence>
<dbReference type="InterPro" id="IPR003439">
    <property type="entry name" value="ABC_transporter-like_ATP-bd"/>
</dbReference>
<dbReference type="PANTHER" id="PTHR43394:SF7">
    <property type="entry name" value="ABC TRANSPORTER B FAMILY MEMBER 28"/>
    <property type="match status" value="1"/>
</dbReference>
<evidence type="ECO:0000256" key="7">
    <source>
        <dbReference type="SAM" id="Phobius"/>
    </source>
</evidence>
<dbReference type="EMBL" id="JALJOT010000003">
    <property type="protein sequence ID" value="KAK9916270.1"/>
    <property type="molecule type" value="Genomic_DNA"/>
</dbReference>
<feature type="transmembrane region" description="Helical" evidence="7">
    <location>
        <begin position="82"/>
        <end position="104"/>
    </location>
</feature>
<dbReference type="InterPro" id="IPR003593">
    <property type="entry name" value="AAA+_ATPase"/>
</dbReference>
<dbReference type="PANTHER" id="PTHR43394">
    <property type="entry name" value="ATP-DEPENDENT PERMEASE MDL1, MITOCHONDRIAL"/>
    <property type="match status" value="1"/>
</dbReference>
<comment type="subcellular location">
    <subcellularLocation>
        <location evidence="1">Membrane</location>
        <topology evidence="1">Multi-pass membrane protein</topology>
    </subcellularLocation>
</comment>
<dbReference type="PROSITE" id="PS00211">
    <property type="entry name" value="ABC_TRANSPORTER_1"/>
    <property type="match status" value="1"/>
</dbReference>
<name>A0ABR2YY29_9CHLO</name>
<gene>
    <name evidence="10" type="ORF">WJX75_000718</name>
</gene>
<dbReference type="InterPro" id="IPR017871">
    <property type="entry name" value="ABC_transporter-like_CS"/>
</dbReference>
<keyword evidence="3" id="KW-0547">Nucleotide-binding</keyword>
<evidence type="ECO:0000256" key="6">
    <source>
        <dbReference type="ARBA" id="ARBA00023136"/>
    </source>
</evidence>
<dbReference type="SUPFAM" id="SSF52540">
    <property type="entry name" value="P-loop containing nucleoside triphosphate hydrolases"/>
    <property type="match status" value="1"/>
</dbReference>
<evidence type="ECO:0000256" key="1">
    <source>
        <dbReference type="ARBA" id="ARBA00004141"/>
    </source>
</evidence>
<feature type="domain" description="ABC transporter" evidence="8">
    <location>
        <begin position="390"/>
        <end position="627"/>
    </location>
</feature>
<evidence type="ECO:0000256" key="3">
    <source>
        <dbReference type="ARBA" id="ARBA00022741"/>
    </source>
</evidence>
<feature type="transmembrane region" description="Helical" evidence="7">
    <location>
        <begin position="45"/>
        <end position="70"/>
    </location>
</feature>
<dbReference type="SMART" id="SM00382">
    <property type="entry name" value="AAA"/>
    <property type="match status" value="1"/>
</dbReference>